<dbReference type="KEGG" id="smm:Smp_127130"/>
<organism evidence="2 3">
    <name type="scientific">Schistosoma mansoni</name>
    <name type="common">Blood fluke</name>
    <dbReference type="NCBI Taxonomy" id="6183"/>
    <lineage>
        <taxon>Eukaryota</taxon>
        <taxon>Metazoa</taxon>
        <taxon>Spiralia</taxon>
        <taxon>Lophotrochozoa</taxon>
        <taxon>Platyhelminthes</taxon>
        <taxon>Trematoda</taxon>
        <taxon>Digenea</taxon>
        <taxon>Strigeidida</taxon>
        <taxon>Schistosomatoidea</taxon>
        <taxon>Schistosomatidae</taxon>
        <taxon>Schistosoma</taxon>
    </lineage>
</organism>
<dbReference type="PRINTS" id="PR00837">
    <property type="entry name" value="V5TPXLIKE"/>
</dbReference>
<dbReference type="InterPro" id="IPR014044">
    <property type="entry name" value="CAP_dom"/>
</dbReference>
<dbReference type="PhylomeDB" id="G4VL17"/>
<sequence>MTKILIQSSLMYLFYILYGNTQTTHEGRTLFNKHTDYRRLLLKCKVPEQPRPFYSEGELSWDDELEELAGRQASVCNLSSEYKKTEIEKEYRGQIGINTADNSDVINAVESWFNEYQLYDFTNNKCEVPEDCLHYKRIVWDKAEFIGCSVGHCNTHTEVKSGQIIVCYYSPMGDVKTSQPYVENKIDPCRHPPITTTTTTKPITVTRKLQMGPYGRYRCDCKCQP</sequence>
<accession>G4VL17</accession>
<dbReference type="SMART" id="SM00198">
    <property type="entry name" value="SCP"/>
    <property type="match status" value="1"/>
</dbReference>
<reference evidence="3" key="2">
    <citation type="submission" date="2018-12" db="UniProtKB">
        <authorList>
            <consortium name="WormBaseParasite"/>
        </authorList>
    </citation>
    <scope>IDENTIFICATION</scope>
    <source>
        <strain evidence="3">Puerto Rican</strain>
    </source>
</reference>
<evidence type="ECO:0000313" key="2">
    <source>
        <dbReference type="Proteomes" id="UP000008854"/>
    </source>
</evidence>
<dbReference type="Pfam" id="PF00188">
    <property type="entry name" value="CAP"/>
    <property type="match status" value="1"/>
</dbReference>
<dbReference type="WBParaSite" id="Smp_127130.1">
    <property type="protein sequence ID" value="Smp_127130.1"/>
    <property type="gene ID" value="Smp_127130"/>
</dbReference>
<dbReference type="InterPro" id="IPR035940">
    <property type="entry name" value="CAP_sf"/>
</dbReference>
<dbReference type="AlphaFoldDB" id="G4VL17"/>
<dbReference type="HOGENOM" id="CLU_1231271_0_0_1"/>
<evidence type="ECO:0000259" key="1">
    <source>
        <dbReference type="SMART" id="SM00198"/>
    </source>
</evidence>
<protein>
    <submittedName>
        <fullName evidence="3">Venom allergen-like (VAL) 20 protein</fullName>
    </submittedName>
</protein>
<evidence type="ECO:0000313" key="3">
    <source>
        <dbReference type="WBParaSite" id="Smp_127130.1"/>
    </source>
</evidence>
<dbReference type="eggNOG" id="KOG3017">
    <property type="taxonomic scope" value="Eukaryota"/>
</dbReference>
<dbReference type="SUPFAM" id="SSF55797">
    <property type="entry name" value="PR-1-like"/>
    <property type="match status" value="1"/>
</dbReference>
<dbReference type="CTD" id="8352470"/>
<dbReference type="GeneID" id="8352470"/>
<name>G4VL17_SCHMA</name>
<dbReference type="OrthoDB" id="414826at2759"/>
<feature type="domain" description="SCP" evidence="1">
    <location>
        <begin position="25"/>
        <end position="177"/>
    </location>
</feature>
<reference evidence="2" key="1">
    <citation type="journal article" date="2012" name="PLoS Negl. Trop. Dis.">
        <title>A systematically improved high quality genome and transcriptome of the human blood fluke Schistosoma mansoni.</title>
        <authorList>
            <person name="Protasio A.V."/>
            <person name="Tsai I.J."/>
            <person name="Babbage A."/>
            <person name="Nichol S."/>
            <person name="Hunt M."/>
            <person name="Aslett M.A."/>
            <person name="De Silva N."/>
            <person name="Velarde G.S."/>
            <person name="Anderson T.J."/>
            <person name="Clark R.C."/>
            <person name="Davidson C."/>
            <person name="Dillon G.P."/>
            <person name="Holroyd N.E."/>
            <person name="LoVerde P.T."/>
            <person name="Lloyd C."/>
            <person name="McQuillan J."/>
            <person name="Oliveira G."/>
            <person name="Otto T.D."/>
            <person name="Parker-Manuel S.J."/>
            <person name="Quail M.A."/>
            <person name="Wilson R.A."/>
            <person name="Zerlotini A."/>
            <person name="Dunne D.W."/>
            <person name="Berriman M."/>
        </authorList>
    </citation>
    <scope>NUCLEOTIDE SEQUENCE [LARGE SCALE GENOMIC DNA]</scope>
    <source>
        <strain evidence="2">Puerto Rican</strain>
    </source>
</reference>
<dbReference type="PANTHER" id="PTHR10334">
    <property type="entry name" value="CYSTEINE-RICH SECRETORY PROTEIN-RELATED"/>
    <property type="match status" value="1"/>
</dbReference>
<dbReference type="InterPro" id="IPR001283">
    <property type="entry name" value="CRISP-related"/>
</dbReference>
<dbReference type="Gene3D" id="3.40.33.10">
    <property type="entry name" value="CAP"/>
    <property type="match status" value="1"/>
</dbReference>
<keyword evidence="2" id="KW-1185">Reference proteome</keyword>
<dbReference type="Proteomes" id="UP000008854">
    <property type="component" value="Unassembled WGS sequence"/>
</dbReference>
<dbReference type="InParanoid" id="G4VL17"/>
<dbReference type="FunCoup" id="G4VL17">
    <property type="interactions" value="93"/>
</dbReference>
<dbReference type="RefSeq" id="XP_018653411.1">
    <property type="nucleotide sequence ID" value="XM_018798472.1"/>
</dbReference>
<dbReference type="CDD" id="cd05380">
    <property type="entry name" value="CAP_euk"/>
    <property type="match status" value="1"/>
</dbReference>
<proteinExistence type="predicted"/>